<keyword evidence="7" id="KW-0865">Zymogen</keyword>
<dbReference type="FunFam" id="3.40.50.200:FF:000007">
    <property type="entry name" value="Subtilisin-like serine protease"/>
    <property type="match status" value="1"/>
</dbReference>
<keyword evidence="8" id="KW-0325">Glycoprotein</keyword>
<dbReference type="Gene3D" id="3.40.50.200">
    <property type="entry name" value="Peptidase S8/S53 domain"/>
    <property type="match status" value="1"/>
</dbReference>
<dbReference type="Gene3D" id="3.30.2140.20">
    <property type="match status" value="1"/>
</dbReference>
<dbReference type="OrthoDB" id="206201at2759"/>
<feature type="active site" description="Charge relay system" evidence="9">
    <location>
        <position position="217"/>
    </location>
</feature>
<feature type="domain" description="Inhibitor I9" evidence="12">
    <location>
        <begin position="43"/>
        <end position="136"/>
    </location>
</feature>
<dbReference type="CDD" id="cd04077">
    <property type="entry name" value="Peptidases_S8_PCSK9_ProteinaseK_like"/>
    <property type="match status" value="1"/>
</dbReference>
<evidence type="ECO:0000256" key="1">
    <source>
        <dbReference type="ARBA" id="ARBA00006547"/>
    </source>
</evidence>
<dbReference type="GO" id="GO:0019863">
    <property type="term" value="F:IgE binding"/>
    <property type="evidence" value="ECO:0007669"/>
    <property type="project" value="UniProtKB-ARBA"/>
</dbReference>
<evidence type="ECO:0000313" key="13">
    <source>
        <dbReference type="EMBL" id="RMZ24083.1"/>
    </source>
</evidence>
<dbReference type="GO" id="GO:0006508">
    <property type="term" value="P:proteolysis"/>
    <property type="evidence" value="ECO:0007669"/>
    <property type="project" value="UniProtKB-KW"/>
</dbReference>
<evidence type="ECO:0000256" key="3">
    <source>
        <dbReference type="ARBA" id="ARBA00022670"/>
    </source>
</evidence>
<dbReference type="SUPFAM" id="SSF54001">
    <property type="entry name" value="Cysteine proteinases"/>
    <property type="match status" value="1"/>
</dbReference>
<evidence type="ECO:0000256" key="8">
    <source>
        <dbReference type="ARBA" id="ARBA00023180"/>
    </source>
</evidence>
<dbReference type="InterPro" id="IPR015500">
    <property type="entry name" value="Peptidase_S8_subtilisin-rel"/>
</dbReference>
<dbReference type="VEuPathDB" id="FungiDB:BTJ68_04470"/>
<keyword evidence="6 9" id="KW-0720">Serine protease</keyword>
<evidence type="ECO:0000256" key="9">
    <source>
        <dbReference type="PROSITE-ProRule" id="PRU01240"/>
    </source>
</evidence>
<dbReference type="InterPro" id="IPR010259">
    <property type="entry name" value="S8pro/Inhibitor_I9"/>
</dbReference>
<dbReference type="InterPro" id="IPR022398">
    <property type="entry name" value="Peptidase_S8_His-AS"/>
</dbReference>
<dbReference type="InterPro" id="IPR037045">
    <property type="entry name" value="S8pro/Inhibitor_I9_sf"/>
</dbReference>
<feature type="chain" id="PRO_5018058095" evidence="10">
    <location>
        <begin position="16"/>
        <end position="884"/>
    </location>
</feature>
<dbReference type="InterPro" id="IPR053710">
    <property type="entry name" value="Arylamine_NAT_domain_sf"/>
</dbReference>
<evidence type="ECO:0000256" key="6">
    <source>
        <dbReference type="ARBA" id="ARBA00022825"/>
    </source>
</evidence>
<organism evidence="13 14">
    <name type="scientific">Hortaea werneckii</name>
    <name type="common">Black yeast</name>
    <name type="synonym">Cladosporium werneckii</name>
    <dbReference type="NCBI Taxonomy" id="91943"/>
    <lineage>
        <taxon>Eukaryota</taxon>
        <taxon>Fungi</taxon>
        <taxon>Dikarya</taxon>
        <taxon>Ascomycota</taxon>
        <taxon>Pezizomycotina</taxon>
        <taxon>Dothideomycetes</taxon>
        <taxon>Dothideomycetidae</taxon>
        <taxon>Mycosphaerellales</taxon>
        <taxon>Teratosphaeriaceae</taxon>
        <taxon>Hortaea</taxon>
    </lineage>
</organism>
<dbReference type="EMBL" id="QWIT01000438">
    <property type="protein sequence ID" value="RMZ24083.1"/>
    <property type="molecule type" value="Genomic_DNA"/>
</dbReference>
<dbReference type="InterPro" id="IPR001447">
    <property type="entry name" value="Arylamine_N-AcTrfase"/>
</dbReference>
<dbReference type="PANTHER" id="PTHR43806:SF11">
    <property type="entry name" value="CEREVISIN-RELATED"/>
    <property type="match status" value="1"/>
</dbReference>
<dbReference type="InterPro" id="IPR036852">
    <property type="entry name" value="Peptidase_S8/S53_dom_sf"/>
</dbReference>
<dbReference type="Gene3D" id="3.30.70.80">
    <property type="entry name" value="Peptidase S8 propeptide/proteinase inhibitor I9"/>
    <property type="match status" value="1"/>
</dbReference>
<dbReference type="Proteomes" id="UP000281677">
    <property type="component" value="Unassembled WGS sequence"/>
</dbReference>
<reference evidence="13 14" key="1">
    <citation type="journal article" date="2018" name="BMC Genomics">
        <title>Genomic evidence for intraspecific hybridization in a clonal and extremely halotolerant yeast.</title>
        <authorList>
            <person name="Gostincar C."/>
            <person name="Stajich J.E."/>
            <person name="Zupancic J."/>
            <person name="Zalar P."/>
            <person name="Gunde-Cimerman N."/>
        </authorList>
    </citation>
    <scope>NUCLEOTIDE SEQUENCE [LARGE SCALE GENOMIC DNA]</scope>
    <source>
        <strain evidence="13 14">EXF-120</strain>
    </source>
</reference>
<dbReference type="SUPFAM" id="SSF52743">
    <property type="entry name" value="Subtilisin-like"/>
    <property type="match status" value="1"/>
</dbReference>
<feature type="active site" description="Charge relay system" evidence="9">
    <location>
        <position position="185"/>
    </location>
</feature>
<evidence type="ECO:0000259" key="11">
    <source>
        <dbReference type="Pfam" id="PF00082"/>
    </source>
</evidence>
<protein>
    <submittedName>
        <fullName evidence="13">Uncharacterized protein</fullName>
    </submittedName>
</protein>
<dbReference type="InterPro" id="IPR023828">
    <property type="entry name" value="Peptidase_S8_Ser-AS"/>
</dbReference>
<dbReference type="PANTHER" id="PTHR43806">
    <property type="entry name" value="PEPTIDASE S8"/>
    <property type="match status" value="1"/>
</dbReference>
<feature type="signal peptide" evidence="10">
    <location>
        <begin position="1"/>
        <end position="15"/>
    </location>
</feature>
<evidence type="ECO:0000256" key="2">
    <source>
        <dbReference type="ARBA" id="ARBA00011073"/>
    </source>
</evidence>
<comment type="caution">
    <text evidence="13">The sequence shown here is derived from an EMBL/GenBank/DDBJ whole genome shotgun (WGS) entry which is preliminary data.</text>
</comment>
<dbReference type="PROSITE" id="PS00138">
    <property type="entry name" value="SUBTILASE_SER"/>
    <property type="match status" value="1"/>
</dbReference>
<keyword evidence="5 9" id="KW-0378">Hydrolase</keyword>
<dbReference type="PROSITE" id="PS51892">
    <property type="entry name" value="SUBTILASE"/>
    <property type="match status" value="1"/>
</dbReference>
<dbReference type="FunFam" id="3.30.70.80:FF:000006">
    <property type="entry name" value="Autophagic serine protease Alp2"/>
    <property type="match status" value="1"/>
</dbReference>
<accession>A0A3M7IFE9</accession>
<feature type="domain" description="Peptidase S8/S53" evidence="11">
    <location>
        <begin position="176"/>
        <end position="428"/>
    </location>
</feature>
<dbReference type="GO" id="GO:0016407">
    <property type="term" value="F:acetyltransferase activity"/>
    <property type="evidence" value="ECO:0007669"/>
    <property type="project" value="InterPro"/>
</dbReference>
<dbReference type="InterPro" id="IPR034193">
    <property type="entry name" value="PCSK9_ProteinaseK-like"/>
</dbReference>
<dbReference type="Pfam" id="PF00082">
    <property type="entry name" value="Peptidase_S8"/>
    <property type="match status" value="1"/>
</dbReference>
<sequence length="884" mass="96901">MKGFLGLSLASLASASPVLFGSTVAQDAAPIYAAENAKTIQDNYIVVFKKHVTEEHAADHHSWVQDIHLNTQDAKTELRKRSQTPMVDDIFGGLKHTYNIAGSLLGYSGHFDEDVLEQIRRHPDVEYVEKDQEMHTLSHHDSETEKNAPWGLARISHRDALSFGTFNKYLYSEDGGEGVDVYVIDTGTNVDHVDFEGRASWGKTIPQGDADEDGNGHGTHCSGTVAGKKYGVAKKAHVKAVKVLRSNGSGSMSDVVKGVEYAAEAHQEQVALAKEGKGRKGFKGSAANMSLGGGKSPILDQAVNAAVDAGIHFAVAAGNDNADSCNYSPAAAKNAVTVGASTLADERAYFSNYGTCNDIFAPGLNIQSTWIGSKYAVNTISGTSMASPHIAGLLAYLLSLQPSKDSSYAVADITPKKLKANLISIATEDALTDVPSNTQNILAWNGGGESNYTDIIEKGSYKVGSVEEDETINIDFGKIEDDITVDAKKLGEFTKSMSHRIEDEVAEELKEFFRGLRERRGASANTSITAARDDGKLRFSTPDNMAANRYTYTREELEQYFNRICLPEKDRVYDVTTLPSDEDRLAFLTLLQKHQLVSIPWENLTQHYSWHRVVNVKPAHLFRKIVLNDQGTGRGGYCMEANSLWHYVLISLGFDAYIGGSRIYSGTEEGGYGGWTHMVNLVTIAGVKYLLDGGFGPQEATQPLPLKVGDVQAQIPPAQSRLLYEPIPQMRDQSQRVWLYQHRYDEGSEWKTMYCFTELEFLPSDIESMNFAPWLSKQTFFTHTLVCVRFTTSEESDPGREGTERIGGLGSGKGEIDGSLTLNQDVLKWRRRGGKVLKWKFKTEDERVGALAKYFGIELKAGDREAIEGTASAIGPVGATDDGE</sequence>
<dbReference type="AlphaFoldDB" id="A0A3M7IFE9"/>
<evidence type="ECO:0000313" key="14">
    <source>
        <dbReference type="Proteomes" id="UP000281677"/>
    </source>
</evidence>
<gene>
    <name evidence="13" type="ORF">D0859_11873</name>
</gene>
<comment type="similarity">
    <text evidence="1">Belongs to the arylamine N-acetyltransferase family.</text>
</comment>
<feature type="active site" description="Charge relay system" evidence="9">
    <location>
        <position position="384"/>
    </location>
</feature>
<name>A0A3M7IFE9_HORWE</name>
<dbReference type="Pfam" id="PF00797">
    <property type="entry name" value="Acetyltransf_2"/>
    <property type="match status" value="1"/>
</dbReference>
<comment type="similarity">
    <text evidence="2 9">Belongs to the peptidase S8 family.</text>
</comment>
<proteinExistence type="inferred from homology"/>
<keyword evidence="3 9" id="KW-0645">Protease</keyword>
<dbReference type="PRINTS" id="PR00723">
    <property type="entry name" value="SUBTILISIN"/>
</dbReference>
<dbReference type="Pfam" id="PF05922">
    <property type="entry name" value="Inhibitor_I9"/>
    <property type="match status" value="1"/>
</dbReference>
<evidence type="ECO:0000256" key="10">
    <source>
        <dbReference type="SAM" id="SignalP"/>
    </source>
</evidence>
<evidence type="ECO:0000256" key="7">
    <source>
        <dbReference type="ARBA" id="ARBA00023145"/>
    </source>
</evidence>
<dbReference type="VEuPathDB" id="FungiDB:BTJ68_04471"/>
<evidence type="ECO:0000256" key="4">
    <source>
        <dbReference type="ARBA" id="ARBA00022729"/>
    </source>
</evidence>
<dbReference type="GO" id="GO:0004252">
    <property type="term" value="F:serine-type endopeptidase activity"/>
    <property type="evidence" value="ECO:0007669"/>
    <property type="project" value="UniProtKB-UniRule"/>
</dbReference>
<dbReference type="PROSITE" id="PS00137">
    <property type="entry name" value="SUBTILASE_HIS"/>
    <property type="match status" value="1"/>
</dbReference>
<evidence type="ECO:0000259" key="12">
    <source>
        <dbReference type="Pfam" id="PF05922"/>
    </source>
</evidence>
<dbReference type="InterPro" id="IPR050131">
    <property type="entry name" value="Peptidase_S8_subtilisin-like"/>
</dbReference>
<evidence type="ECO:0000256" key="5">
    <source>
        <dbReference type="ARBA" id="ARBA00022801"/>
    </source>
</evidence>
<keyword evidence="4 10" id="KW-0732">Signal</keyword>
<dbReference type="InterPro" id="IPR000209">
    <property type="entry name" value="Peptidase_S8/S53_dom"/>
</dbReference>
<dbReference type="InterPro" id="IPR038765">
    <property type="entry name" value="Papain-like_cys_pep_sf"/>
</dbReference>